<name>A0A2T3MMN3_9GAMM</name>
<gene>
    <name evidence="1" type="ORF">C9I88_07225</name>
</gene>
<dbReference type="AlphaFoldDB" id="A0A2T3MMN3"/>
<dbReference type="RefSeq" id="WP_107237089.1">
    <property type="nucleotide sequence ID" value="NZ_PYLW01000005.1"/>
</dbReference>
<proteinExistence type="predicted"/>
<organism evidence="1 2">
    <name type="scientific">Photobacterium iliopiscarium</name>
    <dbReference type="NCBI Taxonomy" id="56192"/>
    <lineage>
        <taxon>Bacteria</taxon>
        <taxon>Pseudomonadati</taxon>
        <taxon>Pseudomonadota</taxon>
        <taxon>Gammaproteobacteria</taxon>
        <taxon>Vibrionales</taxon>
        <taxon>Vibrionaceae</taxon>
        <taxon>Photobacterium</taxon>
    </lineage>
</organism>
<evidence type="ECO:0000313" key="2">
    <source>
        <dbReference type="Proteomes" id="UP000241954"/>
    </source>
</evidence>
<evidence type="ECO:0000313" key="1">
    <source>
        <dbReference type="EMBL" id="PSV97853.1"/>
    </source>
</evidence>
<sequence length="67" mass="7463">MFSSRIKEMEAKGLTIAEIAEVFDEEPKGLEIFIEYSDAFVSGEKTLSLDITTKSKEAFQTVANSLK</sequence>
<accession>A0A2T3MMN3</accession>
<dbReference type="EMBL" id="PYLW01000005">
    <property type="protein sequence ID" value="PSV97853.1"/>
    <property type="molecule type" value="Genomic_DNA"/>
</dbReference>
<reference evidence="1 2" key="1">
    <citation type="submission" date="2018-01" db="EMBL/GenBank/DDBJ databases">
        <title>Whole genome sequencing of Histamine producing bacteria.</title>
        <authorList>
            <person name="Butler K."/>
        </authorList>
    </citation>
    <scope>NUCLEOTIDE SEQUENCE [LARGE SCALE GENOMIC DNA]</scope>
    <source>
        <strain evidence="1 2">NCIMB 13481</strain>
    </source>
</reference>
<dbReference type="Proteomes" id="UP000241954">
    <property type="component" value="Unassembled WGS sequence"/>
</dbReference>
<comment type="caution">
    <text evidence="1">The sequence shown here is derived from an EMBL/GenBank/DDBJ whole genome shotgun (WGS) entry which is preliminary data.</text>
</comment>
<protein>
    <submittedName>
        <fullName evidence="1">Uncharacterized protein</fullName>
    </submittedName>
</protein>